<dbReference type="Pfam" id="PF16555">
    <property type="entry name" value="GramPos_pilinD1"/>
    <property type="match status" value="1"/>
</dbReference>
<dbReference type="NCBIfam" id="NF033902">
    <property type="entry name" value="iso_D2_wall_anc"/>
    <property type="match status" value="1"/>
</dbReference>
<feature type="signal peptide" evidence="2">
    <location>
        <begin position="1"/>
        <end position="28"/>
    </location>
</feature>
<proteinExistence type="predicted"/>
<feature type="domain" description="Gram-positive pilin subunit D1 N-terminal" evidence="3">
    <location>
        <begin position="31"/>
        <end position="176"/>
    </location>
</feature>
<dbReference type="InterPro" id="IPR048052">
    <property type="entry name" value="FM1-like"/>
</dbReference>
<dbReference type="InterPro" id="IPR032364">
    <property type="entry name" value="GramPos_pilinD1_N"/>
</dbReference>
<reference evidence="5 6" key="1">
    <citation type="submission" date="2024-06" db="EMBL/GenBank/DDBJ databases">
        <title>Genomic Encyclopedia of Type Strains, Phase IV (KMG-IV): sequencing the most valuable type-strain genomes for metagenomic binning, comparative biology and taxonomic classification.</title>
        <authorList>
            <person name="Goeker M."/>
        </authorList>
    </citation>
    <scope>NUCLEOTIDE SEQUENCE [LARGE SCALE GENOMIC DNA]</scope>
    <source>
        <strain evidence="5 6">DSM 29492</strain>
    </source>
</reference>
<keyword evidence="1" id="KW-0812">Transmembrane</keyword>
<evidence type="ECO:0000256" key="2">
    <source>
        <dbReference type="SAM" id="SignalP"/>
    </source>
</evidence>
<dbReference type="EMBL" id="JBEPMJ010000008">
    <property type="protein sequence ID" value="MET3750193.1"/>
    <property type="molecule type" value="Genomic_DNA"/>
</dbReference>
<accession>A0ABV2M433</accession>
<feature type="domain" description="SpaA-like prealbumin fold" evidence="4">
    <location>
        <begin position="351"/>
        <end position="415"/>
    </location>
</feature>
<dbReference type="Proteomes" id="UP001549106">
    <property type="component" value="Unassembled WGS sequence"/>
</dbReference>
<comment type="caution">
    <text evidence="5">The sequence shown here is derived from an EMBL/GenBank/DDBJ whole genome shotgun (WGS) entry which is preliminary data.</text>
</comment>
<keyword evidence="1" id="KW-0472">Membrane</keyword>
<evidence type="ECO:0000259" key="3">
    <source>
        <dbReference type="Pfam" id="PF16555"/>
    </source>
</evidence>
<dbReference type="InterPro" id="IPR041033">
    <property type="entry name" value="SpaA_PFL_dom_1"/>
</dbReference>
<dbReference type="RefSeq" id="WP_257464422.1">
    <property type="nucleotide sequence ID" value="NZ_JANJZT010000008.1"/>
</dbReference>
<dbReference type="InterPro" id="IPR026466">
    <property type="entry name" value="Fim_isopep_form_D2_dom"/>
</dbReference>
<evidence type="ECO:0000313" key="5">
    <source>
        <dbReference type="EMBL" id="MET3750193.1"/>
    </source>
</evidence>
<dbReference type="Gene3D" id="2.60.40.10">
    <property type="entry name" value="Immunoglobulins"/>
    <property type="match status" value="2"/>
</dbReference>
<dbReference type="Pfam" id="PF17802">
    <property type="entry name" value="SpaA"/>
    <property type="match status" value="1"/>
</dbReference>
<dbReference type="NCBIfam" id="TIGR04226">
    <property type="entry name" value="RrgB_K2N_iso_D2"/>
    <property type="match status" value="1"/>
</dbReference>
<feature type="transmembrane region" description="Helical" evidence="1">
    <location>
        <begin position="480"/>
        <end position="503"/>
    </location>
</feature>
<name>A0ABV2M433_9FIRM</name>
<gene>
    <name evidence="5" type="ORF">ABID24_001437</name>
</gene>
<sequence>MKVFKKVSAWLLSLGMAVSLMTAAPVAAAPQTGSITVHKYVVETTDQYNALKEKGDRSHGNVIDFSDHEDLKDLKPMAGIKFDLEKVKDDGTTQLDPATAERDDSFEVQTLTTGENGEITFGNLSLGTYRLSEQEDPRVDKKMAPVLISVPTYNQEYKNDTSKPESLYDIHVYPKNLIYQDGPQIEKDVVKEENNDATVDRYAPFNWIILSDIPEDVAGENQTPKKYVIMDKLDPRLDFVEDISVALRTADKQTTTTLEKDVDYTFEAKDLTEEPHKPGNNRDLTWTLTKDGLNKLKDYAGGKVVTTFATKLNKDAELGTAIPNQASLDYINWNGNQYLPQSDIPEVHTGGVKIEKVDKADHNKKLEGAEFMIYRSEEEAKAGDTSRAVQRDGKPYVVTSGEDGIAFFEGLSYGDLTGMKPTDGSTDYWIVETKAPTVDGVKYNRLLDPFKVTVSATSHNMNPEDMYVVYNAKDNYELPFTGGTGLLVFLGAGAVLLIASYVISKGGKNKAAK</sequence>
<evidence type="ECO:0000313" key="6">
    <source>
        <dbReference type="Proteomes" id="UP001549106"/>
    </source>
</evidence>
<organism evidence="5 6">
    <name type="scientific">Blautia caecimuris</name>
    <dbReference type="NCBI Taxonomy" id="1796615"/>
    <lineage>
        <taxon>Bacteria</taxon>
        <taxon>Bacillati</taxon>
        <taxon>Bacillota</taxon>
        <taxon>Clostridia</taxon>
        <taxon>Lachnospirales</taxon>
        <taxon>Lachnospiraceae</taxon>
        <taxon>Blautia</taxon>
    </lineage>
</organism>
<dbReference type="InterPro" id="IPR013783">
    <property type="entry name" value="Ig-like_fold"/>
</dbReference>
<dbReference type="Gene3D" id="2.60.40.740">
    <property type="match status" value="1"/>
</dbReference>
<protein>
    <submittedName>
        <fullName evidence="5">Fimbrial isopeptide formation D2 family protein</fullName>
    </submittedName>
</protein>
<keyword evidence="6" id="KW-1185">Reference proteome</keyword>
<keyword evidence="2" id="KW-0732">Signal</keyword>
<feature type="chain" id="PRO_5046318231" evidence="2">
    <location>
        <begin position="29"/>
        <end position="513"/>
    </location>
</feature>
<evidence type="ECO:0000259" key="4">
    <source>
        <dbReference type="Pfam" id="PF17802"/>
    </source>
</evidence>
<keyword evidence="1" id="KW-1133">Transmembrane helix</keyword>
<evidence type="ECO:0000256" key="1">
    <source>
        <dbReference type="SAM" id="Phobius"/>
    </source>
</evidence>